<feature type="region of interest" description="Disordered" evidence="3">
    <location>
        <begin position="353"/>
        <end position="440"/>
    </location>
</feature>
<dbReference type="InterPro" id="IPR013507">
    <property type="entry name" value="DNA_mismatch_S5_2-like"/>
</dbReference>
<accession>A0A4U0U256</accession>
<dbReference type="Gene3D" id="3.30.565.10">
    <property type="entry name" value="Histidine kinase-like ATPase, C-terminal domain"/>
    <property type="match status" value="1"/>
</dbReference>
<dbReference type="GO" id="GO:0005524">
    <property type="term" value="F:ATP binding"/>
    <property type="evidence" value="ECO:0007669"/>
    <property type="project" value="InterPro"/>
</dbReference>
<dbReference type="PANTHER" id="PTHR10073">
    <property type="entry name" value="DNA MISMATCH REPAIR PROTEIN MLH, PMS, MUTL"/>
    <property type="match status" value="1"/>
</dbReference>
<feature type="compositionally biased region" description="Basic and acidic residues" evidence="3">
    <location>
        <begin position="653"/>
        <end position="678"/>
    </location>
</feature>
<organism evidence="5 6">
    <name type="scientific">Salinomyces thailandicus</name>
    <dbReference type="NCBI Taxonomy" id="706561"/>
    <lineage>
        <taxon>Eukaryota</taxon>
        <taxon>Fungi</taxon>
        <taxon>Dikarya</taxon>
        <taxon>Ascomycota</taxon>
        <taxon>Pezizomycotina</taxon>
        <taxon>Dothideomycetes</taxon>
        <taxon>Dothideomycetidae</taxon>
        <taxon>Mycosphaerellales</taxon>
        <taxon>Teratosphaeriaceae</taxon>
        <taxon>Salinomyces</taxon>
    </lineage>
</organism>
<dbReference type="FunFam" id="3.30.565.10:FF:000017">
    <property type="entry name" value="PMS1 homolog 1, mismatch repair system component"/>
    <property type="match status" value="1"/>
</dbReference>
<feature type="compositionally biased region" description="Polar residues" evidence="3">
    <location>
        <begin position="364"/>
        <end position="379"/>
    </location>
</feature>
<dbReference type="InterPro" id="IPR002099">
    <property type="entry name" value="MutL/Mlh/PMS"/>
</dbReference>
<feature type="region of interest" description="Disordered" evidence="3">
    <location>
        <begin position="781"/>
        <end position="817"/>
    </location>
</feature>
<gene>
    <name evidence="5" type="ORF">B0A50_04167</name>
</gene>
<dbReference type="Pfam" id="PF01119">
    <property type="entry name" value="DNA_mis_repair"/>
    <property type="match status" value="1"/>
</dbReference>
<feature type="region of interest" description="Disordered" evidence="3">
    <location>
        <begin position="525"/>
        <end position="600"/>
    </location>
</feature>
<comment type="caution">
    <text evidence="5">The sequence shown here is derived from an EMBL/GenBank/DDBJ whole genome shotgun (WGS) entry which is preliminary data.</text>
</comment>
<dbReference type="AlphaFoldDB" id="A0A4U0U256"/>
<dbReference type="InterPro" id="IPR036890">
    <property type="entry name" value="HATPase_C_sf"/>
</dbReference>
<dbReference type="InterPro" id="IPR014721">
    <property type="entry name" value="Ribsml_uS5_D2-typ_fold_subgr"/>
</dbReference>
<dbReference type="GO" id="GO:0061982">
    <property type="term" value="P:meiosis I cell cycle process"/>
    <property type="evidence" value="ECO:0007669"/>
    <property type="project" value="UniProtKB-ARBA"/>
</dbReference>
<dbReference type="GO" id="GO:0006298">
    <property type="term" value="P:mismatch repair"/>
    <property type="evidence" value="ECO:0007669"/>
    <property type="project" value="InterPro"/>
</dbReference>
<dbReference type="InterPro" id="IPR020568">
    <property type="entry name" value="Ribosomal_Su5_D2-typ_SF"/>
</dbReference>
<dbReference type="InterPro" id="IPR038973">
    <property type="entry name" value="MutL/Mlh/Pms-like"/>
</dbReference>
<name>A0A4U0U256_9PEZI</name>
<protein>
    <recommendedName>
        <fullName evidence="4">DNA mismatch repair protein S5 domain-containing protein</fullName>
    </recommendedName>
</protein>
<reference evidence="5 6" key="1">
    <citation type="submission" date="2017-03" db="EMBL/GenBank/DDBJ databases">
        <title>Genomes of endolithic fungi from Antarctica.</title>
        <authorList>
            <person name="Coleine C."/>
            <person name="Masonjones S."/>
            <person name="Stajich J.E."/>
        </authorList>
    </citation>
    <scope>NUCLEOTIDE SEQUENCE [LARGE SCALE GENOMIC DNA]</scope>
    <source>
        <strain evidence="5 6">CCFEE 6315</strain>
    </source>
</reference>
<feature type="region of interest" description="Disordered" evidence="3">
    <location>
        <begin position="830"/>
        <end position="853"/>
    </location>
</feature>
<dbReference type="Proteomes" id="UP000308549">
    <property type="component" value="Unassembled WGS sequence"/>
</dbReference>
<feature type="region of interest" description="Disordered" evidence="3">
    <location>
        <begin position="737"/>
        <end position="759"/>
    </location>
</feature>
<evidence type="ECO:0000256" key="3">
    <source>
        <dbReference type="SAM" id="MobiDB-lite"/>
    </source>
</evidence>
<dbReference type="Pfam" id="PF13589">
    <property type="entry name" value="HATPase_c_3"/>
    <property type="match status" value="1"/>
</dbReference>
<evidence type="ECO:0000313" key="6">
    <source>
        <dbReference type="Proteomes" id="UP000308549"/>
    </source>
</evidence>
<dbReference type="PANTHER" id="PTHR10073:SF41">
    <property type="entry name" value="MISMATCH REPAIR PROTEIN, PUTATIVE (AFU_ORTHOLOGUE AFUA_8G05820)-RELATED"/>
    <property type="match status" value="1"/>
</dbReference>
<sequence length="971" mass="106086">MAIQKLEEATVRVIGASQVLTDPATVVKELIDNALDANATIIAVEIHANTLDVIQVRDNGHGIPPDDRALVATPNCTSKLVNFSDLKDVGGASLGFRGQALASAAELSGSMTLSTRVDGESVAAVLRIDHRGQIISQERTSLPVGTTVRITDFIKANPVRRQQALKSTEKVLKRIKQTLQAYAFVRPRVRFSLRVLKAKNEKGNWMYAPKAGGGVEDAAMKVVGSACVSQCDWSVTEEHGFTLHALLPRPDAIVSKISGLGAFVSLDRRPLSASRGTLKHIIKVFRESLKAGSTGLEDVKEPFILLQIECPGASYDPNVEPAKDDVLFEEPDKLIELARRLFVEVYASPRPTEETVGSVVEVQSRPSPQLHTPVPQQQPWLEDEDDLPPPLEPSYRVAKGQRSSGRNAGLGPPQLQTPAPTSDARSTHEDADGGEEVTPVSVFRSNMYGCDEEDLDLLDARRPTGCTDADFEELRRARKDVNVSNPWVMAKLHSTNKQAEIVEIDESATVQPSDSPDRRHNTLLEHADEDLPVAQRSSLPPSSRPFHPSNHVPDLRLARDGRMIGPSPLPPSEVYIPPRRQHDSFDNDSSGIPPSRRQPGYDYGFALGLSDPAAGTPLDAIPVANQRPRRSPQKRLQQGQVNKPFVSPLTDGPPREKVWFDHLGEAGRSRPKRNERYRAPNSNGLVHQGELGDSVENPRPLTPPTRNRDIRDFVGSVDLTGDETAAALVERRKYGNTHQAQSCDAEQPQPPGDNDENARSAKGVLTARGFIPASELAAMEARLGPLEKEPTEPRTKRRKTGGNRPLRDLSPNISGVAEPADDEEFVPVSRATTRRRSRTVDGHVSKVQRTKSSRLPLERVPKGQGMHNVTLSLPTSVRDVSSWAGKVDEDRTLLGFNQHVAEAYDTFALPPDAAEMEDLAAKLDALLINRVSDGEMVQDLGELIRKAFAANGDEKTETADGNRDLSVTTLA</sequence>
<feature type="compositionally biased region" description="Polar residues" evidence="3">
    <location>
        <begin position="414"/>
        <end position="424"/>
    </location>
</feature>
<evidence type="ECO:0000256" key="2">
    <source>
        <dbReference type="ARBA" id="ARBA00022763"/>
    </source>
</evidence>
<comment type="similarity">
    <text evidence="1">Belongs to the DNA mismatch repair MutL/HexB family.</text>
</comment>
<evidence type="ECO:0000259" key="4">
    <source>
        <dbReference type="SMART" id="SM01340"/>
    </source>
</evidence>
<dbReference type="GO" id="GO:0032389">
    <property type="term" value="C:MutLalpha complex"/>
    <property type="evidence" value="ECO:0007669"/>
    <property type="project" value="TreeGrafter"/>
</dbReference>
<dbReference type="SUPFAM" id="SSF55874">
    <property type="entry name" value="ATPase domain of HSP90 chaperone/DNA topoisomerase II/histidine kinase"/>
    <property type="match status" value="1"/>
</dbReference>
<dbReference type="GO" id="GO:0030983">
    <property type="term" value="F:mismatched DNA binding"/>
    <property type="evidence" value="ECO:0007669"/>
    <property type="project" value="InterPro"/>
</dbReference>
<dbReference type="CDD" id="cd16926">
    <property type="entry name" value="HATPase_MutL-MLH-PMS-like"/>
    <property type="match status" value="1"/>
</dbReference>
<dbReference type="OrthoDB" id="10263226at2759"/>
<dbReference type="EMBL" id="NAJL01000019">
    <property type="protein sequence ID" value="TKA28195.1"/>
    <property type="molecule type" value="Genomic_DNA"/>
</dbReference>
<feature type="domain" description="DNA mismatch repair protein S5" evidence="4">
    <location>
        <begin position="219"/>
        <end position="347"/>
    </location>
</feature>
<feature type="region of interest" description="Disordered" evidence="3">
    <location>
        <begin position="623"/>
        <end position="709"/>
    </location>
</feature>
<dbReference type="Gene3D" id="3.30.230.10">
    <property type="match status" value="1"/>
</dbReference>
<evidence type="ECO:0000313" key="5">
    <source>
        <dbReference type="EMBL" id="TKA28195.1"/>
    </source>
</evidence>
<dbReference type="SMART" id="SM01340">
    <property type="entry name" value="DNA_mis_repair"/>
    <property type="match status" value="1"/>
</dbReference>
<feature type="compositionally biased region" description="Basic and acidic residues" evidence="3">
    <location>
        <begin position="553"/>
        <end position="562"/>
    </location>
</feature>
<keyword evidence="2" id="KW-0227">DNA damage</keyword>
<dbReference type="GO" id="GO:0016887">
    <property type="term" value="F:ATP hydrolysis activity"/>
    <property type="evidence" value="ECO:0007669"/>
    <property type="project" value="InterPro"/>
</dbReference>
<dbReference type="NCBIfam" id="TIGR00585">
    <property type="entry name" value="mutl"/>
    <property type="match status" value="1"/>
</dbReference>
<dbReference type="SUPFAM" id="SSF54211">
    <property type="entry name" value="Ribosomal protein S5 domain 2-like"/>
    <property type="match status" value="1"/>
</dbReference>
<evidence type="ECO:0000256" key="1">
    <source>
        <dbReference type="ARBA" id="ARBA00006082"/>
    </source>
</evidence>
<keyword evidence="6" id="KW-1185">Reference proteome</keyword>
<dbReference type="GO" id="GO:0140664">
    <property type="term" value="F:ATP-dependent DNA damage sensor activity"/>
    <property type="evidence" value="ECO:0007669"/>
    <property type="project" value="InterPro"/>
</dbReference>
<feature type="compositionally biased region" description="Basic and acidic residues" evidence="3">
    <location>
        <begin position="785"/>
        <end position="794"/>
    </location>
</feature>
<proteinExistence type="inferred from homology"/>